<feature type="transmembrane region" description="Helical" evidence="1">
    <location>
        <begin position="6"/>
        <end position="32"/>
    </location>
</feature>
<protein>
    <submittedName>
        <fullName evidence="2">Uncharacterized protein</fullName>
    </submittedName>
</protein>
<organism evidence="2 3">
    <name type="scientific">Streptomyces showdoensis</name>
    <dbReference type="NCBI Taxonomy" id="68268"/>
    <lineage>
        <taxon>Bacteria</taxon>
        <taxon>Bacillati</taxon>
        <taxon>Actinomycetota</taxon>
        <taxon>Actinomycetes</taxon>
        <taxon>Kitasatosporales</taxon>
        <taxon>Streptomycetaceae</taxon>
        <taxon>Streptomyces</taxon>
    </lineage>
</organism>
<comment type="caution">
    <text evidence="2">The sequence shown here is derived from an EMBL/GenBank/DDBJ whole genome shotgun (WGS) entry which is preliminary data.</text>
</comment>
<dbReference type="OrthoDB" id="9993375at2"/>
<keyword evidence="1" id="KW-0472">Membrane</keyword>
<keyword evidence="1" id="KW-0812">Transmembrane</keyword>
<keyword evidence="1" id="KW-1133">Transmembrane helix</keyword>
<dbReference type="Proteomes" id="UP000265325">
    <property type="component" value="Unassembled WGS sequence"/>
</dbReference>
<name>A0A2P2GF71_STREW</name>
<evidence type="ECO:0000313" key="2">
    <source>
        <dbReference type="EMBL" id="KKZ70158.1"/>
    </source>
</evidence>
<sequence length="66" mass="7504">MLSDPLFIAAAVTGFTLVTCCVAICVTACRIVNAALRDSRSVDRPEIIRELARIFRHLLTSWWRRK</sequence>
<proteinExistence type="predicted"/>
<evidence type="ECO:0000313" key="3">
    <source>
        <dbReference type="Proteomes" id="UP000265325"/>
    </source>
</evidence>
<dbReference type="AlphaFoldDB" id="A0A2P2GF71"/>
<dbReference type="EMBL" id="LAQS01000066">
    <property type="protein sequence ID" value="KKZ70158.1"/>
    <property type="molecule type" value="Genomic_DNA"/>
</dbReference>
<reference evidence="2 3" key="1">
    <citation type="submission" date="2015-05" db="EMBL/GenBank/DDBJ databases">
        <title>Draft Genome assembly of Streptomyces showdoensis.</title>
        <authorList>
            <person name="Thapa K.K."/>
            <person name="Metsa-Ketela M."/>
        </authorList>
    </citation>
    <scope>NUCLEOTIDE SEQUENCE [LARGE SCALE GENOMIC DNA]</scope>
    <source>
        <strain evidence="2 3">ATCC 15227</strain>
    </source>
</reference>
<accession>A0A2P2GF71</accession>
<dbReference type="RefSeq" id="WP_046911258.1">
    <property type="nucleotide sequence ID" value="NZ_BAAAXG010000026.1"/>
</dbReference>
<keyword evidence="3" id="KW-1185">Reference proteome</keyword>
<evidence type="ECO:0000256" key="1">
    <source>
        <dbReference type="SAM" id="Phobius"/>
    </source>
</evidence>
<gene>
    <name evidence="2" type="ORF">VO63_30225</name>
</gene>